<sequence length="303" mass="33198">MQRCRTTFVLHRFCHSTWVTAWILGSTRRFASLRPRMTNSGGFVRSPVGFDTASQPLQTAALQPQQAVLRDIEAGRLLLGKAGDEAEEAADDAAMRDADGRLPKFGEPWLYPLKQHLVAFGALAGRLEIPLCVAAAVGRAGGAFLELGEGETLPVAETYLHQTRIGAVSGGIEPHRFAHQFHRLARAPHRAGDKIEIRRISDKLSQPSAVKPRLLAAEIVEVGVGLPLQAVLGIPLGLAVARDVDERVHQVFRRSALLLFKQFRTENRFALFLELLERRLSGGDQSLTVEISGASTAFMPTTW</sequence>
<organism evidence="1 2">
    <name type="scientific">Mesorhizobium plurifarium</name>
    <dbReference type="NCBI Taxonomy" id="69974"/>
    <lineage>
        <taxon>Bacteria</taxon>
        <taxon>Pseudomonadati</taxon>
        <taxon>Pseudomonadota</taxon>
        <taxon>Alphaproteobacteria</taxon>
        <taxon>Hyphomicrobiales</taxon>
        <taxon>Phyllobacteriaceae</taxon>
        <taxon>Mesorhizobium</taxon>
    </lineage>
</organism>
<dbReference type="Proteomes" id="UP000046373">
    <property type="component" value="Unassembled WGS sequence"/>
</dbReference>
<proteinExistence type="predicted"/>
<reference evidence="1 2" key="1">
    <citation type="submission" date="2014-08" db="EMBL/GenBank/DDBJ databases">
        <authorList>
            <person name="Moulin Lionel"/>
        </authorList>
    </citation>
    <scope>NUCLEOTIDE SEQUENCE [LARGE SCALE GENOMIC DNA]</scope>
</reference>
<evidence type="ECO:0000313" key="1">
    <source>
        <dbReference type="EMBL" id="CDX45998.1"/>
    </source>
</evidence>
<name>A0A090GRI0_MESPL</name>
<evidence type="ECO:0000313" key="2">
    <source>
        <dbReference type="Proteomes" id="UP000046373"/>
    </source>
</evidence>
<dbReference type="EMBL" id="CCNB01000045">
    <property type="protein sequence ID" value="CDX45998.1"/>
    <property type="molecule type" value="Genomic_DNA"/>
</dbReference>
<protein>
    <submittedName>
        <fullName evidence="1">Uncharacterized protein</fullName>
    </submittedName>
</protein>
<accession>A0A090GRI0</accession>
<gene>
    <name evidence="1" type="ORF">MPLDJ20_80141</name>
</gene>
<dbReference type="AlphaFoldDB" id="A0A090GRI0"/>